<dbReference type="SUPFAM" id="SSF57959">
    <property type="entry name" value="Leucine zipper domain"/>
    <property type="match status" value="1"/>
</dbReference>
<evidence type="ECO:0000259" key="2">
    <source>
        <dbReference type="PROSITE" id="PS00036"/>
    </source>
</evidence>
<sequence length="123" mass="14326">MMTLETESRHKNKADEPGEQSTNWRPRLNKGHRIKNRAAAKRSREKTKQYEQYLVVKEHEIAQERMYLNTCLIALKNEVLTLKNEILQHTGCDCEMIQRYIDKAAHSFGSGVAQSDTEAYLFL</sequence>
<gene>
    <name evidence="3" type="ORF">CABS02_00902</name>
</gene>
<dbReference type="AlphaFoldDB" id="A0A9P9XR17"/>
<dbReference type="Pfam" id="PF07716">
    <property type="entry name" value="bZIP_2"/>
    <property type="match status" value="1"/>
</dbReference>
<dbReference type="Proteomes" id="UP001056436">
    <property type="component" value="Unassembled WGS sequence"/>
</dbReference>
<feature type="compositionally biased region" description="Basic residues" evidence="1">
    <location>
        <begin position="27"/>
        <end position="45"/>
    </location>
</feature>
<dbReference type="InterPro" id="IPR004827">
    <property type="entry name" value="bZIP"/>
</dbReference>
<dbReference type="GO" id="GO:0003700">
    <property type="term" value="F:DNA-binding transcription factor activity"/>
    <property type="evidence" value="ECO:0007669"/>
    <property type="project" value="InterPro"/>
</dbReference>
<dbReference type="Gene3D" id="1.20.5.170">
    <property type="match status" value="1"/>
</dbReference>
<evidence type="ECO:0000313" key="3">
    <source>
        <dbReference type="EMBL" id="KAI3558862.1"/>
    </source>
</evidence>
<accession>A0A9P9XR17</accession>
<comment type="caution">
    <text evidence="3">The sequence shown here is derived from an EMBL/GenBank/DDBJ whole genome shotgun (WGS) entry which is preliminary data.</text>
</comment>
<feature type="region of interest" description="Disordered" evidence="1">
    <location>
        <begin position="1"/>
        <end position="45"/>
    </location>
</feature>
<evidence type="ECO:0000256" key="1">
    <source>
        <dbReference type="SAM" id="MobiDB-lite"/>
    </source>
</evidence>
<keyword evidence="4" id="KW-1185">Reference proteome</keyword>
<dbReference type="InterPro" id="IPR046347">
    <property type="entry name" value="bZIP_sf"/>
</dbReference>
<dbReference type="EMBL" id="SDAQ01000002">
    <property type="protein sequence ID" value="KAI3558862.1"/>
    <property type="molecule type" value="Genomic_DNA"/>
</dbReference>
<dbReference type="PROSITE" id="PS00036">
    <property type="entry name" value="BZIP_BASIC"/>
    <property type="match status" value="1"/>
</dbReference>
<evidence type="ECO:0000313" key="4">
    <source>
        <dbReference type="Proteomes" id="UP001056436"/>
    </source>
</evidence>
<proteinExistence type="predicted"/>
<feature type="domain" description="BZIP" evidence="2">
    <location>
        <begin position="33"/>
        <end position="46"/>
    </location>
</feature>
<reference evidence="3" key="1">
    <citation type="submission" date="2019-01" db="EMBL/GenBank/DDBJ databases">
        <title>Colletotrichum abscissum LGMF1257.</title>
        <authorList>
            <person name="Baroncelli R."/>
        </authorList>
    </citation>
    <scope>NUCLEOTIDE SEQUENCE</scope>
    <source>
        <strain evidence="3">Ca142</strain>
    </source>
</reference>
<feature type="compositionally biased region" description="Basic and acidic residues" evidence="1">
    <location>
        <begin position="1"/>
        <end position="16"/>
    </location>
</feature>
<organism evidence="3 4">
    <name type="scientific">Colletotrichum abscissum</name>
    <dbReference type="NCBI Taxonomy" id="1671311"/>
    <lineage>
        <taxon>Eukaryota</taxon>
        <taxon>Fungi</taxon>
        <taxon>Dikarya</taxon>
        <taxon>Ascomycota</taxon>
        <taxon>Pezizomycotina</taxon>
        <taxon>Sordariomycetes</taxon>
        <taxon>Hypocreomycetidae</taxon>
        <taxon>Glomerellales</taxon>
        <taxon>Glomerellaceae</taxon>
        <taxon>Colletotrichum</taxon>
        <taxon>Colletotrichum acutatum species complex</taxon>
    </lineage>
</organism>
<dbReference type="OrthoDB" id="295274at2759"/>
<name>A0A9P9XR17_9PEZI</name>
<protein>
    <submittedName>
        <fullName evidence="3">Transcription factor atf21</fullName>
    </submittedName>
</protein>